<proteinExistence type="predicted"/>
<evidence type="ECO:0000313" key="1">
    <source>
        <dbReference type="EMBL" id="OQS07569.1"/>
    </source>
</evidence>
<keyword evidence="2" id="KW-1185">Reference proteome</keyword>
<evidence type="ECO:0000313" key="2">
    <source>
        <dbReference type="Proteomes" id="UP000243217"/>
    </source>
</evidence>
<dbReference type="EMBL" id="JNBS01000229">
    <property type="protein sequence ID" value="OQS07569.1"/>
    <property type="molecule type" value="Genomic_DNA"/>
</dbReference>
<comment type="caution">
    <text evidence="1">The sequence shown here is derived from an EMBL/GenBank/DDBJ whole genome shotgun (WGS) entry which is preliminary data.</text>
</comment>
<name>A0A1W0ABL1_9STRA</name>
<dbReference type="AlphaFoldDB" id="A0A1W0ABL1"/>
<sequence>MTLHRRLLNFKTKLIYKTNKFKYDTQKTAERIWYGSKNVGNATVQVPFMITANMKQELANAGFPSNVVAKFTPQEAHDVLIKKQTYEMYQALPKINVQEISSPVLETNNEIAIVPTSENDKDTLGHDEKKQENNLLAVAVVPEEAKQQ</sequence>
<accession>A0A1W0ABL1</accession>
<organism evidence="1 2">
    <name type="scientific">Thraustotheca clavata</name>
    <dbReference type="NCBI Taxonomy" id="74557"/>
    <lineage>
        <taxon>Eukaryota</taxon>
        <taxon>Sar</taxon>
        <taxon>Stramenopiles</taxon>
        <taxon>Oomycota</taxon>
        <taxon>Saprolegniomycetes</taxon>
        <taxon>Saprolegniales</taxon>
        <taxon>Achlyaceae</taxon>
        <taxon>Thraustotheca</taxon>
    </lineage>
</organism>
<gene>
    <name evidence="1" type="ORF">THRCLA_20124</name>
</gene>
<protein>
    <submittedName>
        <fullName evidence="1">Uncharacterized protein</fullName>
    </submittedName>
</protein>
<dbReference type="Proteomes" id="UP000243217">
    <property type="component" value="Unassembled WGS sequence"/>
</dbReference>
<reference evidence="1 2" key="1">
    <citation type="journal article" date="2014" name="Genome Biol. Evol.">
        <title>The secreted proteins of Achlya hypogyna and Thraustotheca clavata identify the ancestral oomycete secretome and reveal gene acquisitions by horizontal gene transfer.</title>
        <authorList>
            <person name="Misner I."/>
            <person name="Blouin N."/>
            <person name="Leonard G."/>
            <person name="Richards T.A."/>
            <person name="Lane C.E."/>
        </authorList>
    </citation>
    <scope>NUCLEOTIDE SEQUENCE [LARGE SCALE GENOMIC DNA]</scope>
    <source>
        <strain evidence="1 2">ATCC 34112</strain>
    </source>
</reference>
<dbReference type="OrthoDB" id="97693at2759"/>